<name>A0A344J779_9GAMM</name>
<organism evidence="1 2">
    <name type="scientific">Solilutibacter oculi</name>
    <dbReference type="NCBI Taxonomy" id="2698682"/>
    <lineage>
        <taxon>Bacteria</taxon>
        <taxon>Pseudomonadati</taxon>
        <taxon>Pseudomonadota</taxon>
        <taxon>Gammaproteobacteria</taxon>
        <taxon>Lysobacterales</taxon>
        <taxon>Lysobacteraceae</taxon>
        <taxon>Solilutibacter</taxon>
    </lineage>
</organism>
<gene>
    <name evidence="1" type="ORF">DCD74_09525</name>
</gene>
<keyword evidence="2" id="KW-1185">Reference proteome</keyword>
<dbReference type="EMBL" id="CP029556">
    <property type="protein sequence ID" value="AXA84889.1"/>
    <property type="molecule type" value="Genomic_DNA"/>
</dbReference>
<accession>A0A344J779</accession>
<evidence type="ECO:0000313" key="1">
    <source>
        <dbReference type="EMBL" id="AXA84889.1"/>
    </source>
</evidence>
<sequence length="109" mass="11719">MATKKSLKSEALSPKVADRLLELLGTDTEFRRLIKKDPQAAFLQAGYKPSKEVAAGTLGAAWMCCDIDRIAPKANIEASREQLKSMLTGGMGQSPIALTLSASPRKLSK</sequence>
<dbReference type="AlphaFoldDB" id="A0A344J779"/>
<dbReference type="InterPro" id="IPR030976">
    <property type="entry name" value="Mod_pep_NH_fam"/>
</dbReference>
<dbReference type="Proteomes" id="UP000251842">
    <property type="component" value="Chromosome"/>
</dbReference>
<evidence type="ECO:0000313" key="2">
    <source>
        <dbReference type="Proteomes" id="UP000251842"/>
    </source>
</evidence>
<protein>
    <submittedName>
        <fullName evidence="1">Uncharacterized protein</fullName>
    </submittedName>
</protein>
<dbReference type="KEGG" id="lue:DCD74_09525"/>
<proteinExistence type="predicted"/>
<dbReference type="NCBIfam" id="TIGR04509">
    <property type="entry name" value="mod_pep_NH_fam"/>
    <property type="match status" value="1"/>
</dbReference>
<dbReference type="OrthoDB" id="6008593at2"/>
<dbReference type="RefSeq" id="WP_112927101.1">
    <property type="nucleotide sequence ID" value="NZ_CP029556.1"/>
</dbReference>
<reference evidence="2" key="1">
    <citation type="submission" date="2018-05" db="EMBL/GenBank/DDBJ databases">
        <title>Luteimonas pekinense sp. nov., isolated from human Meibomian gland secretions, Beijing, China.</title>
        <authorList>
            <person name="Wen T."/>
            <person name="Bai H."/>
            <person name="Lv H."/>
        </authorList>
    </citation>
    <scope>NUCLEOTIDE SEQUENCE [LARGE SCALE GENOMIC DNA]</scope>
    <source>
        <strain evidence="2">83-4</strain>
    </source>
</reference>